<evidence type="ECO:0000256" key="3">
    <source>
        <dbReference type="ARBA" id="ARBA00005641"/>
    </source>
</evidence>
<dbReference type="FunFam" id="3.20.20.80:FF:000076">
    <property type="entry name" value="Mannan endo-1,4-beta-mannosidase A"/>
    <property type="match status" value="1"/>
</dbReference>
<evidence type="ECO:0000256" key="12">
    <source>
        <dbReference type="SAM" id="SignalP"/>
    </source>
</evidence>
<feature type="domain" description="Glycoside hydrolase family 5" evidence="13">
    <location>
        <begin position="78"/>
        <end position="335"/>
    </location>
</feature>
<dbReference type="SUPFAM" id="SSF51445">
    <property type="entry name" value="(Trans)glycosidases"/>
    <property type="match status" value="1"/>
</dbReference>
<feature type="signal peptide" evidence="12">
    <location>
        <begin position="1"/>
        <end position="21"/>
    </location>
</feature>
<evidence type="ECO:0000256" key="2">
    <source>
        <dbReference type="ARBA" id="ARBA00004613"/>
    </source>
</evidence>
<dbReference type="PANTHER" id="PTHR31451:SF39">
    <property type="entry name" value="MANNAN ENDO-1,4-BETA-MANNOSIDASE 1"/>
    <property type="match status" value="1"/>
</dbReference>
<evidence type="ECO:0000256" key="4">
    <source>
        <dbReference type="ARBA" id="ARBA00012706"/>
    </source>
</evidence>
<dbReference type="InterPro" id="IPR017853">
    <property type="entry name" value="GH"/>
</dbReference>
<evidence type="ECO:0000259" key="13">
    <source>
        <dbReference type="Pfam" id="PF00150"/>
    </source>
</evidence>
<organism evidence="14">
    <name type="scientific">Staphylotrichum coccosporum</name>
    <dbReference type="NCBI Taxonomy" id="370955"/>
    <lineage>
        <taxon>Eukaryota</taxon>
        <taxon>Fungi</taxon>
        <taxon>Dikarya</taxon>
        <taxon>Ascomycota</taxon>
        <taxon>Pezizomycotina</taxon>
        <taxon>Sordariomycetes</taxon>
        <taxon>Sordariomycetidae</taxon>
        <taxon>Sordariales</taxon>
        <taxon>Chaetomiaceae</taxon>
        <taxon>Staphylotrichum</taxon>
    </lineage>
</organism>
<accession>A0A1L1YR31</accession>
<sequence length="371" mass="39843">MKSSILSPIALGLGLLSTAGAVPCSSSGLVKTVGTRFSIDGKTGYWPGTNAYWISFLKNPADVELTMGHLASSGLKVLRVWGFNDVNSKPNPGEPWFQYLSSSGSEINTGADGLGRLDTVVKSAEKNGIKLIIPFVNYWDDYGGMKAYVSAFGGSKETWFSNSQAQAQYKAFIKAVVSRYSKSSAIFAWELANEPRCRGCSTDVVYNWATEISAYIRSLDAGHLITLGDEGFGIPGDTTYPYGYSEGIDFVKNLGIKNLDFGTVHMYPSSWGVPASFGTAWIQNHAKACKAAGKPCLVEEYGNNADCASQKVWQQASLDLRADGSGGDLFWQWGDQLSIGQTHNDGNTVFYGSSLATCLVTEHVAAVKAAS</sequence>
<protein>
    <recommendedName>
        <fullName evidence="9">Mannan endo-1,4-beta-mannosidase A</fullName>
        <ecNumber evidence="4">3.2.1.78</ecNumber>
    </recommendedName>
    <alternativeName>
        <fullName evidence="10">Endo-beta-1,4-mannanase A</fullName>
    </alternativeName>
</protein>
<feature type="chain" id="PRO_5012001304" description="Mannan endo-1,4-beta-mannosidase A" evidence="12">
    <location>
        <begin position="22"/>
        <end position="371"/>
    </location>
</feature>
<keyword evidence="5" id="KW-0964">Secreted</keyword>
<dbReference type="AlphaFoldDB" id="A0A1L1YR31"/>
<keyword evidence="6 12" id="KW-0732">Signal</keyword>
<evidence type="ECO:0000256" key="6">
    <source>
        <dbReference type="ARBA" id="ARBA00022729"/>
    </source>
</evidence>
<comment type="similarity">
    <text evidence="3 11">Belongs to the glycosyl hydrolase 5 (cellulase A) family.</text>
</comment>
<keyword evidence="7 11" id="KW-0378">Hydrolase</keyword>
<dbReference type="EMBL" id="KT319924">
    <property type="protein sequence ID" value="AKT45097.1"/>
    <property type="molecule type" value="mRNA"/>
</dbReference>
<evidence type="ECO:0000313" key="14">
    <source>
        <dbReference type="EMBL" id="AKT45097.1"/>
    </source>
</evidence>
<dbReference type="EC" id="3.2.1.78" evidence="4"/>
<evidence type="ECO:0000256" key="10">
    <source>
        <dbReference type="ARBA" id="ARBA00077212"/>
    </source>
</evidence>
<evidence type="ECO:0000256" key="11">
    <source>
        <dbReference type="RuleBase" id="RU361153"/>
    </source>
</evidence>
<dbReference type="InterPro" id="IPR001547">
    <property type="entry name" value="Glyco_hydro_5"/>
</dbReference>
<evidence type="ECO:0000256" key="5">
    <source>
        <dbReference type="ARBA" id="ARBA00022525"/>
    </source>
</evidence>
<dbReference type="GO" id="GO:0005576">
    <property type="term" value="C:extracellular region"/>
    <property type="evidence" value="ECO:0007669"/>
    <property type="project" value="UniProtKB-SubCell"/>
</dbReference>
<evidence type="ECO:0000256" key="7">
    <source>
        <dbReference type="ARBA" id="ARBA00022801"/>
    </source>
</evidence>
<evidence type="ECO:0000256" key="8">
    <source>
        <dbReference type="ARBA" id="ARBA00023295"/>
    </source>
</evidence>
<evidence type="ECO:0000256" key="9">
    <source>
        <dbReference type="ARBA" id="ARBA00068505"/>
    </source>
</evidence>
<proteinExistence type="evidence at transcript level"/>
<reference evidence="14" key="1">
    <citation type="submission" date="2015-07" db="EMBL/GenBank/DDBJ databases">
        <title>Biochemical analyses of two novel glycoside hydrolase families 5 beta-(1,4)-mannanases from Staphylotrichum coccosporum D with transglycosylation.</title>
        <authorList>
            <person name="Wang C."/>
            <person name="Luo H."/>
            <person name="Yao B."/>
        </authorList>
    </citation>
    <scope>NUCLEOTIDE SEQUENCE</scope>
    <source>
        <strain evidence="14">D</strain>
    </source>
</reference>
<dbReference type="PANTHER" id="PTHR31451">
    <property type="match status" value="1"/>
</dbReference>
<comment type="subcellular location">
    <subcellularLocation>
        <location evidence="2">Secreted</location>
    </subcellularLocation>
</comment>
<comment type="catalytic activity">
    <reaction evidence="1">
        <text>Random hydrolysis of (1-&gt;4)-beta-D-mannosidic linkages in mannans, galactomannans and glucomannans.</text>
        <dbReference type="EC" id="3.2.1.78"/>
    </reaction>
</comment>
<dbReference type="Pfam" id="PF00150">
    <property type="entry name" value="Cellulase"/>
    <property type="match status" value="1"/>
</dbReference>
<name>A0A1L1YR31_9PEZI</name>
<dbReference type="Gene3D" id="3.20.20.80">
    <property type="entry name" value="Glycosidases"/>
    <property type="match status" value="1"/>
</dbReference>
<dbReference type="GO" id="GO:0046355">
    <property type="term" value="P:mannan catabolic process"/>
    <property type="evidence" value="ECO:0007669"/>
    <property type="project" value="UniProtKB-ARBA"/>
</dbReference>
<dbReference type="GO" id="GO:0016985">
    <property type="term" value="F:mannan endo-1,4-beta-mannosidase activity"/>
    <property type="evidence" value="ECO:0007669"/>
    <property type="project" value="UniProtKB-EC"/>
</dbReference>
<dbReference type="InterPro" id="IPR045053">
    <property type="entry name" value="MAN-like"/>
</dbReference>
<evidence type="ECO:0000256" key="1">
    <source>
        <dbReference type="ARBA" id="ARBA00001678"/>
    </source>
</evidence>
<keyword evidence="8 11" id="KW-0326">Glycosidase</keyword>